<dbReference type="GO" id="GO:0006183">
    <property type="term" value="P:GTP biosynthetic process"/>
    <property type="evidence" value="ECO:0007669"/>
    <property type="project" value="UniProtKB-UniRule"/>
</dbReference>
<evidence type="ECO:0000256" key="16">
    <source>
        <dbReference type="RuleBase" id="RU004013"/>
    </source>
</evidence>
<dbReference type="InterPro" id="IPR036850">
    <property type="entry name" value="NDK-like_dom_sf"/>
</dbReference>
<comment type="subunit">
    <text evidence="13">Homotetramer.</text>
</comment>
<evidence type="ECO:0000256" key="9">
    <source>
        <dbReference type="ARBA" id="ARBA00022777"/>
    </source>
</evidence>
<dbReference type="InterPro" id="IPR034907">
    <property type="entry name" value="NDK-like_dom"/>
</dbReference>
<evidence type="ECO:0000256" key="5">
    <source>
        <dbReference type="ARBA" id="ARBA00022553"/>
    </source>
</evidence>
<evidence type="ECO:0000256" key="15">
    <source>
        <dbReference type="RuleBase" id="RU004011"/>
    </source>
</evidence>
<evidence type="ECO:0000313" key="19">
    <source>
        <dbReference type="Proteomes" id="UP000593765"/>
    </source>
</evidence>
<dbReference type="HAMAP" id="MF_00451">
    <property type="entry name" value="NDP_kinase"/>
    <property type="match status" value="1"/>
</dbReference>
<keyword evidence="6 13" id="KW-0808">Transferase</keyword>
<comment type="catalytic activity">
    <reaction evidence="13">
        <text>a ribonucleoside 5'-diphosphate + ATP = a ribonucleoside 5'-triphosphate + ADP</text>
        <dbReference type="Rhea" id="RHEA:18113"/>
        <dbReference type="ChEBI" id="CHEBI:30616"/>
        <dbReference type="ChEBI" id="CHEBI:57930"/>
        <dbReference type="ChEBI" id="CHEBI:61557"/>
        <dbReference type="ChEBI" id="CHEBI:456216"/>
        <dbReference type="EC" id="2.7.4.6"/>
    </reaction>
</comment>
<evidence type="ECO:0000256" key="8">
    <source>
        <dbReference type="ARBA" id="ARBA00022741"/>
    </source>
</evidence>
<dbReference type="CDD" id="cd04413">
    <property type="entry name" value="NDPk_I"/>
    <property type="match status" value="1"/>
</dbReference>
<dbReference type="PRINTS" id="PR01243">
    <property type="entry name" value="NUCDPKINASE"/>
</dbReference>
<keyword evidence="9 13" id="KW-0418">Kinase</keyword>
<feature type="binding site" evidence="13 14">
    <location>
        <position position="57"/>
    </location>
    <ligand>
        <name>ATP</name>
        <dbReference type="ChEBI" id="CHEBI:30616"/>
    </ligand>
</feature>
<dbReference type="InterPro" id="IPR001564">
    <property type="entry name" value="Nucleoside_diP_kinase"/>
</dbReference>
<dbReference type="EC" id="2.7.4.6" evidence="3 13"/>
<evidence type="ECO:0000256" key="13">
    <source>
        <dbReference type="HAMAP-Rule" id="MF_00451"/>
    </source>
</evidence>
<name>A0A7M2WY43_9BACT</name>
<evidence type="ECO:0000256" key="11">
    <source>
        <dbReference type="ARBA" id="ARBA00022842"/>
    </source>
</evidence>
<dbReference type="Pfam" id="PF00334">
    <property type="entry name" value="NDK"/>
    <property type="match status" value="1"/>
</dbReference>
<dbReference type="EMBL" id="CP063458">
    <property type="protein sequence ID" value="QOV89440.1"/>
    <property type="molecule type" value="Genomic_DNA"/>
</dbReference>
<evidence type="ECO:0000256" key="7">
    <source>
        <dbReference type="ARBA" id="ARBA00022723"/>
    </source>
</evidence>
<evidence type="ECO:0000256" key="1">
    <source>
        <dbReference type="ARBA" id="ARBA00001946"/>
    </source>
</evidence>
<sequence length="156" mass="17132">MEKTLIILKPDAVQRGLIGEITSRFEKKGLQIVGMKLMTIPASIAEQHYAPHKGKPFYEGLVRFMTCSPVVVLALAGKDAIVIARKMMGATFGSKAEPGTIRGDYGVSNAYNLIHGSDSPEAATKELGLFFKADELQTWKPTIQEWVYDMTKGTPE</sequence>
<dbReference type="FunFam" id="3.30.70.141:FF:000003">
    <property type="entry name" value="Nucleoside diphosphate kinase"/>
    <property type="match status" value="1"/>
</dbReference>
<dbReference type="GO" id="GO:0005737">
    <property type="term" value="C:cytoplasm"/>
    <property type="evidence" value="ECO:0007669"/>
    <property type="project" value="UniProtKB-SubCell"/>
</dbReference>
<reference evidence="18 19" key="1">
    <citation type="submission" date="2020-10" db="EMBL/GenBank/DDBJ databases">
        <title>Wide distribution of Phycisphaera-like planctomycetes from WD2101 soil group in peatlands and genome analysis of the first cultivated representative.</title>
        <authorList>
            <person name="Dedysh S.N."/>
            <person name="Beletsky A.V."/>
            <person name="Ivanova A."/>
            <person name="Kulichevskaya I.S."/>
            <person name="Suzina N.E."/>
            <person name="Philippov D.A."/>
            <person name="Rakitin A.L."/>
            <person name="Mardanov A.V."/>
            <person name="Ravin N.V."/>
        </authorList>
    </citation>
    <scope>NUCLEOTIDE SEQUENCE [LARGE SCALE GENOMIC DNA]</scope>
    <source>
        <strain evidence="18 19">M1803</strain>
    </source>
</reference>
<evidence type="ECO:0000256" key="14">
    <source>
        <dbReference type="PROSITE-ProRule" id="PRU00706"/>
    </source>
</evidence>
<evidence type="ECO:0000256" key="10">
    <source>
        <dbReference type="ARBA" id="ARBA00022840"/>
    </source>
</evidence>
<dbReference type="GO" id="GO:0005524">
    <property type="term" value="F:ATP binding"/>
    <property type="evidence" value="ECO:0007669"/>
    <property type="project" value="UniProtKB-UniRule"/>
</dbReference>
<dbReference type="RefSeq" id="WP_206292480.1">
    <property type="nucleotide sequence ID" value="NZ_CP063458.1"/>
</dbReference>
<dbReference type="SMART" id="SM00562">
    <property type="entry name" value="NDK"/>
    <property type="match status" value="1"/>
</dbReference>
<comment type="similarity">
    <text evidence="2 13 14 15">Belongs to the NDK family.</text>
</comment>
<evidence type="ECO:0000256" key="2">
    <source>
        <dbReference type="ARBA" id="ARBA00008142"/>
    </source>
</evidence>
<keyword evidence="10 13" id="KW-0067">ATP-binding</keyword>
<comment type="subcellular location">
    <subcellularLocation>
        <location evidence="13">Cytoplasm</location>
    </subcellularLocation>
</comment>
<feature type="binding site" evidence="13 14">
    <location>
        <position position="112"/>
    </location>
    <ligand>
        <name>ATP</name>
        <dbReference type="ChEBI" id="CHEBI:30616"/>
    </ligand>
</feature>
<dbReference type="PROSITE" id="PS51374">
    <property type="entry name" value="NDPK_LIKE"/>
    <property type="match status" value="1"/>
</dbReference>
<dbReference type="KEGG" id="hbs:IPV69_25120"/>
<evidence type="ECO:0000256" key="6">
    <source>
        <dbReference type="ARBA" id="ARBA00022679"/>
    </source>
</evidence>
<evidence type="ECO:0000259" key="17">
    <source>
        <dbReference type="SMART" id="SM00562"/>
    </source>
</evidence>
<feature type="active site" description="Pros-phosphohistidine intermediate" evidence="13 14">
    <location>
        <position position="115"/>
    </location>
</feature>
<dbReference type="PANTHER" id="PTHR11349">
    <property type="entry name" value="NUCLEOSIDE DIPHOSPHATE KINASE"/>
    <property type="match status" value="1"/>
</dbReference>
<accession>A0A7M2WY43</accession>
<feature type="domain" description="Nucleoside diphosphate kinase-like" evidence="17">
    <location>
        <begin position="1"/>
        <end position="138"/>
    </location>
</feature>
<comment type="cofactor">
    <cofactor evidence="1 13">
        <name>Mg(2+)</name>
        <dbReference type="ChEBI" id="CHEBI:18420"/>
    </cofactor>
</comment>
<dbReference type="GO" id="GO:0004550">
    <property type="term" value="F:nucleoside diphosphate kinase activity"/>
    <property type="evidence" value="ECO:0007669"/>
    <property type="project" value="UniProtKB-UniRule"/>
</dbReference>
<evidence type="ECO:0000256" key="4">
    <source>
        <dbReference type="ARBA" id="ARBA00017632"/>
    </source>
</evidence>
<comment type="catalytic activity">
    <reaction evidence="13 16">
        <text>a 2'-deoxyribonucleoside 5'-diphosphate + ATP = a 2'-deoxyribonucleoside 5'-triphosphate + ADP</text>
        <dbReference type="Rhea" id="RHEA:44640"/>
        <dbReference type="ChEBI" id="CHEBI:30616"/>
        <dbReference type="ChEBI" id="CHEBI:61560"/>
        <dbReference type="ChEBI" id="CHEBI:73316"/>
        <dbReference type="ChEBI" id="CHEBI:456216"/>
        <dbReference type="EC" id="2.7.4.6"/>
    </reaction>
</comment>
<keyword evidence="12 13" id="KW-0546">Nucleotide metabolism</keyword>
<proteinExistence type="inferred from homology"/>
<protein>
    <recommendedName>
        <fullName evidence="4 13">Nucleoside diphosphate kinase</fullName>
        <shortName evidence="13">NDK</shortName>
        <shortName evidence="13">NDP kinase</shortName>
        <ecNumber evidence="3 13">2.7.4.6</ecNumber>
    </recommendedName>
    <alternativeName>
        <fullName evidence="13">Nucleoside-2-P kinase</fullName>
    </alternativeName>
</protein>
<dbReference type="GO" id="GO:0006228">
    <property type="term" value="P:UTP biosynthetic process"/>
    <property type="evidence" value="ECO:0007669"/>
    <property type="project" value="UniProtKB-UniRule"/>
</dbReference>
<dbReference type="AlphaFoldDB" id="A0A7M2WY43"/>
<gene>
    <name evidence="13 18" type="primary">ndk</name>
    <name evidence="18" type="ORF">IPV69_25120</name>
</gene>
<feature type="binding site" evidence="13 14">
    <location>
        <position position="102"/>
    </location>
    <ligand>
        <name>ATP</name>
        <dbReference type="ChEBI" id="CHEBI:30616"/>
    </ligand>
</feature>
<keyword evidence="19" id="KW-1185">Reference proteome</keyword>
<dbReference type="NCBIfam" id="NF001908">
    <property type="entry name" value="PRK00668.1"/>
    <property type="match status" value="1"/>
</dbReference>
<evidence type="ECO:0000313" key="18">
    <source>
        <dbReference type="EMBL" id="QOV89440.1"/>
    </source>
</evidence>
<keyword evidence="7 13" id="KW-0479">Metal-binding</keyword>
<keyword evidence="13" id="KW-0963">Cytoplasm</keyword>
<evidence type="ECO:0000256" key="3">
    <source>
        <dbReference type="ARBA" id="ARBA00012966"/>
    </source>
</evidence>
<evidence type="ECO:0000256" key="12">
    <source>
        <dbReference type="ARBA" id="ARBA00023080"/>
    </source>
</evidence>
<dbReference type="InterPro" id="IPR023005">
    <property type="entry name" value="Nucleoside_diP_kinase_AS"/>
</dbReference>
<dbReference type="PROSITE" id="PS00469">
    <property type="entry name" value="NDPK"/>
    <property type="match status" value="1"/>
</dbReference>
<comment type="function">
    <text evidence="13">Major role in the synthesis of nucleoside triphosphates other than ATP. The ATP gamma phosphate is transferred to the NDP beta phosphate via a ping-pong mechanism, using a phosphorylated active-site intermediate.</text>
</comment>
<keyword evidence="8 13" id="KW-0547">Nucleotide-binding</keyword>
<organism evidence="18 19">
    <name type="scientific">Humisphaera borealis</name>
    <dbReference type="NCBI Taxonomy" id="2807512"/>
    <lineage>
        <taxon>Bacteria</taxon>
        <taxon>Pseudomonadati</taxon>
        <taxon>Planctomycetota</taxon>
        <taxon>Phycisphaerae</taxon>
        <taxon>Tepidisphaerales</taxon>
        <taxon>Tepidisphaeraceae</taxon>
        <taxon>Humisphaera</taxon>
    </lineage>
</organism>
<dbReference type="GO" id="GO:0046872">
    <property type="term" value="F:metal ion binding"/>
    <property type="evidence" value="ECO:0007669"/>
    <property type="project" value="UniProtKB-KW"/>
</dbReference>
<dbReference type="GO" id="GO:0006241">
    <property type="term" value="P:CTP biosynthetic process"/>
    <property type="evidence" value="ECO:0007669"/>
    <property type="project" value="UniProtKB-UniRule"/>
</dbReference>
<dbReference type="Gene3D" id="3.30.70.141">
    <property type="entry name" value="Nucleoside diphosphate kinase-like domain"/>
    <property type="match status" value="1"/>
</dbReference>
<feature type="binding site" evidence="13 14">
    <location>
        <position position="91"/>
    </location>
    <ligand>
        <name>ATP</name>
        <dbReference type="ChEBI" id="CHEBI:30616"/>
    </ligand>
</feature>
<keyword evidence="11 13" id="KW-0460">Magnesium</keyword>
<dbReference type="Proteomes" id="UP000593765">
    <property type="component" value="Chromosome"/>
</dbReference>
<keyword evidence="5 13" id="KW-0597">Phosphoprotein</keyword>
<dbReference type="SUPFAM" id="SSF54919">
    <property type="entry name" value="Nucleoside diphosphate kinase, NDK"/>
    <property type="match status" value="1"/>
</dbReference>
<feature type="binding site" evidence="13 14">
    <location>
        <position position="85"/>
    </location>
    <ligand>
        <name>ATP</name>
        <dbReference type="ChEBI" id="CHEBI:30616"/>
    </ligand>
</feature>
<feature type="binding site" evidence="13 14">
    <location>
        <position position="9"/>
    </location>
    <ligand>
        <name>ATP</name>
        <dbReference type="ChEBI" id="CHEBI:30616"/>
    </ligand>
</feature>